<name>A0A377TG68_KLEPN</name>
<protein>
    <submittedName>
        <fullName evidence="1">Uncharacterized protein</fullName>
    </submittedName>
</protein>
<dbReference type="EMBL" id="UGKQ01000004">
    <property type="protein sequence ID" value="STS78655.1"/>
    <property type="molecule type" value="Genomic_DNA"/>
</dbReference>
<dbReference type="AlphaFoldDB" id="A0A377TG68"/>
<gene>
    <name evidence="1" type="ORF">NCTC9140_00289</name>
</gene>
<evidence type="ECO:0000313" key="1">
    <source>
        <dbReference type="EMBL" id="STS78655.1"/>
    </source>
</evidence>
<dbReference type="Proteomes" id="UP000254938">
    <property type="component" value="Unassembled WGS sequence"/>
</dbReference>
<organism evidence="1 2">
    <name type="scientific">Klebsiella pneumoniae</name>
    <dbReference type="NCBI Taxonomy" id="573"/>
    <lineage>
        <taxon>Bacteria</taxon>
        <taxon>Pseudomonadati</taxon>
        <taxon>Pseudomonadota</taxon>
        <taxon>Gammaproteobacteria</taxon>
        <taxon>Enterobacterales</taxon>
        <taxon>Enterobacteriaceae</taxon>
        <taxon>Klebsiella/Raoultella group</taxon>
        <taxon>Klebsiella</taxon>
        <taxon>Klebsiella pneumoniae complex</taxon>
    </lineage>
</organism>
<proteinExistence type="predicted"/>
<accession>A0A377TG68</accession>
<sequence>MSNLITTYRRRILKAALLRHQRKTGSSLLVIKLNKGGISTIELTEILLMDCCGNSSDWRSVNTEMWKV</sequence>
<evidence type="ECO:0000313" key="2">
    <source>
        <dbReference type="Proteomes" id="UP000254938"/>
    </source>
</evidence>
<reference evidence="1 2" key="1">
    <citation type="submission" date="2018-06" db="EMBL/GenBank/DDBJ databases">
        <authorList>
            <consortium name="Pathogen Informatics"/>
            <person name="Doyle S."/>
        </authorList>
    </citation>
    <scope>NUCLEOTIDE SEQUENCE [LARGE SCALE GENOMIC DNA]</scope>
    <source>
        <strain evidence="1 2">NCTC9140</strain>
    </source>
</reference>